<dbReference type="Pfam" id="PF04563">
    <property type="entry name" value="RNA_pol_Rpb2_1"/>
    <property type="match status" value="1"/>
</dbReference>
<feature type="domain" description="RNA polymerase beta subunit protrusion" evidence="14">
    <location>
        <begin position="17"/>
        <end position="260"/>
    </location>
</feature>
<evidence type="ECO:0000259" key="12">
    <source>
        <dbReference type="Pfam" id="PF04560"/>
    </source>
</evidence>
<sequence>MKYLCAIGGGRPACIAGECPLDPGGYFVIKGTEKVILIQEHLPKNRVITYIDGKGNITASVSSITQKISSKTIIVMEDEKFWVQLKQFTTQVPLMVVMKAMAMESDQEVIQMVGRDPQYSFLLLPSIEECRKCRVYTQKQALKYLDKLVKPYMYPNKPGEKGGRAFSLLRDVFLANVPVDGDSFRLKCIHAAVMMRCLMDIILKKEELSDKNYMGNKRFTLSGQLMSLLFEDLFDSMSSEIKNLTDKILGKPDRRPIDFDISTLLDRTRNIITLGLERALSTGNFELKRFSMSRKGVTQVLSRLSFISALAQMTRVSPQFEKSKEGKEPRLVHPSQFGLLCPIDTPVSQSCGLVKHLALMTRVTTDEEKGPLISMCYSLGVEDLELLSAEELHTPDSSLVIFDGLILGKHRKPRHFATAIRKLRRNGKIGKFVSVHFNWKQHRVYLAADGGRLCRPLVIADDEGKSRIKQHHIEDFIDGVCTFDDFLRNGLLEYVDADEEMTLWCIALSEAKATSETTHIEIHGSTVFGVAAGLIPYLHHNHTWSGTYQCAIGRQAMGNIAFNQDSRMDSLRNELTYPQEPLVTTMTIELIGYDKLGAGQNAMVAVMKNESSENSITMNKASLDRGFGRCLVMKKHTAVIQKYGNNTSDRILRPNRASNTAGCMRVMSSKFNLFYNPLDKLTLSIHLCKVAPSVTVFLKVNFINTILSFKRQGFGLKFACMIKHFLMDLTQLLSCSFMGWLLSIELSHEGVHLIGKIRNHYALLFNAGWLLELLGGKAGVSCGRFIPSNAFGEESGEAASTQALGEILVSKGFSYTGHELLYSGTLGCPLQHSYIFMGPIYYQKSKHMVLDKMHAHGKGPQIPLTRQPEKGRTRYGGIRLGERERDCLIGYGASMLIYERLMLSSDPLEVQPPQFCSDHEDDSEKILQRLA</sequence>
<evidence type="ECO:0000313" key="18">
    <source>
        <dbReference type="Proteomes" id="UP000501690"/>
    </source>
</evidence>
<dbReference type="Gene3D" id="3.90.1800.10">
    <property type="entry name" value="RNA polymerase alpha subunit dimerisation domain"/>
    <property type="match status" value="1"/>
</dbReference>
<evidence type="ECO:0000256" key="8">
    <source>
        <dbReference type="ARBA" id="ARBA00023163"/>
    </source>
</evidence>
<dbReference type="GO" id="GO:0003677">
    <property type="term" value="F:DNA binding"/>
    <property type="evidence" value="ECO:0007669"/>
    <property type="project" value="InterPro"/>
</dbReference>
<dbReference type="Pfam" id="PF00562">
    <property type="entry name" value="RNA_pol_Rpb2_6"/>
    <property type="match status" value="2"/>
</dbReference>
<gene>
    <name evidence="17" type="ORF">DEO72_LG9g1944</name>
</gene>
<dbReference type="Pfam" id="PF04565">
    <property type="entry name" value="RNA_pol_Rpb2_3"/>
    <property type="match status" value="1"/>
</dbReference>
<dbReference type="Pfam" id="PF04560">
    <property type="entry name" value="RNA_pol_Rpb2_7"/>
    <property type="match status" value="1"/>
</dbReference>
<evidence type="ECO:0000259" key="16">
    <source>
        <dbReference type="Pfam" id="PF04566"/>
    </source>
</evidence>
<evidence type="ECO:0000313" key="17">
    <source>
        <dbReference type="EMBL" id="QCE06930.1"/>
    </source>
</evidence>
<protein>
    <recommendedName>
        <fullName evidence="2">DNA-directed RNA polymerase</fullName>
        <ecNumber evidence="2">2.7.7.6</ecNumber>
    </recommendedName>
</protein>
<keyword evidence="18" id="KW-1185">Reference proteome</keyword>
<dbReference type="Proteomes" id="UP000501690">
    <property type="component" value="Linkage Group LG9"/>
</dbReference>
<dbReference type="GO" id="GO:0032549">
    <property type="term" value="F:ribonucleoside binding"/>
    <property type="evidence" value="ECO:0007669"/>
    <property type="project" value="InterPro"/>
</dbReference>
<dbReference type="GO" id="GO:0003899">
    <property type="term" value="F:DNA-directed RNA polymerase activity"/>
    <property type="evidence" value="ECO:0007669"/>
    <property type="project" value="UniProtKB-EC"/>
</dbReference>
<dbReference type="GO" id="GO:0006351">
    <property type="term" value="P:DNA-templated transcription"/>
    <property type="evidence" value="ECO:0007669"/>
    <property type="project" value="InterPro"/>
</dbReference>
<dbReference type="Pfam" id="PF04566">
    <property type="entry name" value="RNA_pol_Rpb2_4"/>
    <property type="match status" value="1"/>
</dbReference>
<comment type="similarity">
    <text evidence="1 10">Belongs to the RNA polymerase beta chain family.</text>
</comment>
<feature type="domain" description="DNA-directed RNA polymerase subunit 2 hybrid-binding" evidence="11">
    <location>
        <begin position="766"/>
        <end position="874"/>
    </location>
</feature>
<dbReference type="GO" id="GO:0000428">
    <property type="term" value="C:DNA-directed RNA polymerase complex"/>
    <property type="evidence" value="ECO:0007669"/>
    <property type="project" value="UniProtKB-KW"/>
</dbReference>
<evidence type="ECO:0000259" key="11">
    <source>
        <dbReference type="Pfam" id="PF00562"/>
    </source>
</evidence>
<evidence type="ECO:0000256" key="3">
    <source>
        <dbReference type="ARBA" id="ARBA00022478"/>
    </source>
</evidence>
<dbReference type="PANTHER" id="PTHR20856">
    <property type="entry name" value="DNA-DIRECTED RNA POLYMERASE I SUBUNIT 2"/>
    <property type="match status" value="1"/>
</dbReference>
<feature type="domain" description="RNA polymerase Rpb2" evidence="13">
    <location>
        <begin position="45"/>
        <end position="218"/>
    </location>
</feature>
<dbReference type="InterPro" id="IPR007642">
    <property type="entry name" value="RNA_pol_Rpb2_2"/>
</dbReference>
<dbReference type="GO" id="GO:0046872">
    <property type="term" value="F:metal ion binding"/>
    <property type="evidence" value="ECO:0007669"/>
    <property type="project" value="UniProtKB-KW"/>
</dbReference>
<evidence type="ECO:0000256" key="2">
    <source>
        <dbReference type="ARBA" id="ARBA00012418"/>
    </source>
</evidence>
<dbReference type="EMBL" id="CP039353">
    <property type="protein sequence ID" value="QCE06930.1"/>
    <property type="molecule type" value="Genomic_DNA"/>
</dbReference>
<dbReference type="InterPro" id="IPR007646">
    <property type="entry name" value="RNA_pol_Rpb2_4"/>
</dbReference>
<evidence type="ECO:0000259" key="13">
    <source>
        <dbReference type="Pfam" id="PF04561"/>
    </source>
</evidence>
<evidence type="ECO:0000259" key="15">
    <source>
        <dbReference type="Pfam" id="PF04565"/>
    </source>
</evidence>
<keyword evidence="5" id="KW-0548">Nucleotidyltransferase</keyword>
<dbReference type="InterPro" id="IPR007641">
    <property type="entry name" value="RNA_pol_Rpb2_7"/>
</dbReference>
<feature type="domain" description="RNA polymerase Rpb2" evidence="12">
    <location>
        <begin position="876"/>
        <end position="911"/>
    </location>
</feature>
<evidence type="ECO:0000256" key="7">
    <source>
        <dbReference type="ARBA" id="ARBA00022833"/>
    </source>
</evidence>
<name>A0A4D6MZD6_VIGUN</name>
<keyword evidence="7" id="KW-0862">Zinc</keyword>
<dbReference type="InterPro" id="IPR007644">
    <property type="entry name" value="RNA_pol_bsu_protrusion"/>
</dbReference>
<dbReference type="FunFam" id="3.90.1070.20:FF:000002">
    <property type="entry name" value="DNA-directed RNA polymerase subunit beta"/>
    <property type="match status" value="1"/>
</dbReference>
<keyword evidence="6" id="KW-0479">Metal-binding</keyword>
<dbReference type="InterPro" id="IPR015712">
    <property type="entry name" value="DNA-dir_RNA_pol_su2"/>
</dbReference>
<dbReference type="Gene3D" id="3.90.1110.10">
    <property type="entry name" value="RNA polymerase Rpb2, domain 2"/>
    <property type="match status" value="1"/>
</dbReference>
<dbReference type="InterPro" id="IPR014724">
    <property type="entry name" value="RNA_pol_RPB2_OB-fold"/>
</dbReference>
<dbReference type="Gene3D" id="2.40.270.10">
    <property type="entry name" value="DNA-directed RNA polymerase, subunit 2, domain 6"/>
    <property type="match status" value="2"/>
</dbReference>
<dbReference type="EC" id="2.7.7.6" evidence="2"/>
<keyword evidence="4" id="KW-0808">Transferase</keyword>
<evidence type="ECO:0000256" key="4">
    <source>
        <dbReference type="ARBA" id="ARBA00022679"/>
    </source>
</evidence>
<dbReference type="SUPFAM" id="SSF64484">
    <property type="entry name" value="beta and beta-prime subunits of DNA dependent RNA-polymerase"/>
    <property type="match status" value="1"/>
</dbReference>
<dbReference type="InterPro" id="IPR037033">
    <property type="entry name" value="DNA-dir_RNAP_su2_hyb_sf"/>
</dbReference>
<dbReference type="Pfam" id="PF04561">
    <property type="entry name" value="RNA_pol_Rpb2_2"/>
    <property type="match status" value="1"/>
</dbReference>
<comment type="catalytic activity">
    <reaction evidence="9">
        <text>RNA(n) + a ribonucleoside 5'-triphosphate = RNA(n+1) + diphosphate</text>
        <dbReference type="Rhea" id="RHEA:21248"/>
        <dbReference type="Rhea" id="RHEA-COMP:14527"/>
        <dbReference type="Rhea" id="RHEA-COMP:17342"/>
        <dbReference type="ChEBI" id="CHEBI:33019"/>
        <dbReference type="ChEBI" id="CHEBI:61557"/>
        <dbReference type="ChEBI" id="CHEBI:140395"/>
        <dbReference type="EC" id="2.7.7.6"/>
    </reaction>
</comment>
<feature type="domain" description="RNA polymerase Rpb2" evidence="15">
    <location>
        <begin position="299"/>
        <end position="363"/>
    </location>
</feature>
<dbReference type="InterPro" id="IPR037034">
    <property type="entry name" value="RNA_pol_Rpb2_2_sf"/>
</dbReference>
<dbReference type="InterPro" id="IPR007120">
    <property type="entry name" value="DNA-dir_RNAP_su2_dom"/>
</dbReference>
<evidence type="ECO:0000256" key="5">
    <source>
        <dbReference type="ARBA" id="ARBA00022695"/>
    </source>
</evidence>
<dbReference type="AlphaFoldDB" id="A0A4D6MZD6"/>
<dbReference type="InterPro" id="IPR007645">
    <property type="entry name" value="RNA_pol_Rpb2_3"/>
</dbReference>
<dbReference type="CDD" id="cd00653">
    <property type="entry name" value="RNA_pol_B_RPB2"/>
    <property type="match status" value="1"/>
</dbReference>
<evidence type="ECO:0000256" key="10">
    <source>
        <dbReference type="RuleBase" id="RU000434"/>
    </source>
</evidence>
<accession>A0A4D6MZD6</accession>
<evidence type="ECO:0000256" key="6">
    <source>
        <dbReference type="ARBA" id="ARBA00022723"/>
    </source>
</evidence>
<evidence type="ECO:0000259" key="14">
    <source>
        <dbReference type="Pfam" id="PF04563"/>
    </source>
</evidence>
<dbReference type="Gene3D" id="2.40.50.150">
    <property type="match status" value="1"/>
</dbReference>
<feature type="domain" description="DNA-directed RNA polymerase subunit 2 hybrid-binding" evidence="11">
    <location>
        <begin position="532"/>
        <end position="655"/>
    </location>
</feature>
<keyword evidence="3 17" id="KW-0240">DNA-directed RNA polymerase</keyword>
<organism evidence="17 18">
    <name type="scientific">Vigna unguiculata</name>
    <name type="common">Cowpea</name>
    <dbReference type="NCBI Taxonomy" id="3917"/>
    <lineage>
        <taxon>Eukaryota</taxon>
        <taxon>Viridiplantae</taxon>
        <taxon>Streptophyta</taxon>
        <taxon>Embryophyta</taxon>
        <taxon>Tracheophyta</taxon>
        <taxon>Spermatophyta</taxon>
        <taxon>Magnoliopsida</taxon>
        <taxon>eudicotyledons</taxon>
        <taxon>Gunneridae</taxon>
        <taxon>Pentapetalae</taxon>
        <taxon>rosids</taxon>
        <taxon>fabids</taxon>
        <taxon>Fabales</taxon>
        <taxon>Fabaceae</taxon>
        <taxon>Papilionoideae</taxon>
        <taxon>50 kb inversion clade</taxon>
        <taxon>NPAAA clade</taxon>
        <taxon>indigoferoid/millettioid clade</taxon>
        <taxon>Phaseoleae</taxon>
        <taxon>Vigna</taxon>
    </lineage>
</organism>
<dbReference type="Gene3D" id="3.90.1100.10">
    <property type="match status" value="1"/>
</dbReference>
<feature type="domain" description="RNA polymerase Rpb2" evidence="16">
    <location>
        <begin position="400"/>
        <end position="460"/>
    </location>
</feature>
<evidence type="ECO:0000256" key="9">
    <source>
        <dbReference type="ARBA" id="ARBA00048552"/>
    </source>
</evidence>
<proteinExistence type="inferred from homology"/>
<reference evidence="17 18" key="1">
    <citation type="submission" date="2019-04" db="EMBL/GenBank/DDBJ databases">
        <title>An improved genome assembly and genetic linkage map for asparagus bean, Vigna unguiculata ssp. sesquipedialis.</title>
        <authorList>
            <person name="Xia Q."/>
            <person name="Zhang R."/>
            <person name="Dong Y."/>
        </authorList>
    </citation>
    <scope>NUCLEOTIDE SEQUENCE [LARGE SCALE GENOMIC DNA]</scope>
    <source>
        <tissue evidence="17">Leaf</tissue>
    </source>
</reference>
<keyword evidence="8" id="KW-0804">Transcription</keyword>
<evidence type="ECO:0000256" key="1">
    <source>
        <dbReference type="ARBA" id="ARBA00006835"/>
    </source>
</evidence>